<name>X0ZHD8_9ZZZZ</name>
<evidence type="ECO:0008006" key="2">
    <source>
        <dbReference type="Google" id="ProtNLM"/>
    </source>
</evidence>
<proteinExistence type="predicted"/>
<sequence length="95" mass="10514">MSLATNLLKASHIGIRNFKKLLSTKLLDELIVITNRGTPVSVNIPYSDALELIDILDELADLETISAVEEARKAIRSGVTGIPVSDLFNRIRKKR</sequence>
<comment type="caution">
    <text evidence="1">The sequence shown here is derived from an EMBL/GenBank/DDBJ whole genome shotgun (WGS) entry which is preliminary data.</text>
</comment>
<dbReference type="AlphaFoldDB" id="X0ZHD8"/>
<gene>
    <name evidence="1" type="ORF">S01H4_08347</name>
</gene>
<accession>X0ZHD8</accession>
<protein>
    <recommendedName>
        <fullName evidence="2">Antitoxin</fullName>
    </recommendedName>
</protein>
<organism evidence="1">
    <name type="scientific">marine sediment metagenome</name>
    <dbReference type="NCBI Taxonomy" id="412755"/>
    <lineage>
        <taxon>unclassified sequences</taxon>
        <taxon>metagenomes</taxon>
        <taxon>ecological metagenomes</taxon>
    </lineage>
</organism>
<reference evidence="1" key="1">
    <citation type="journal article" date="2014" name="Front. Microbiol.">
        <title>High frequency of phylogenetically diverse reductive dehalogenase-homologous genes in deep subseafloor sedimentary metagenomes.</title>
        <authorList>
            <person name="Kawai M."/>
            <person name="Futagami T."/>
            <person name="Toyoda A."/>
            <person name="Takaki Y."/>
            <person name="Nishi S."/>
            <person name="Hori S."/>
            <person name="Arai W."/>
            <person name="Tsubouchi T."/>
            <person name="Morono Y."/>
            <person name="Uchiyama I."/>
            <person name="Ito T."/>
            <person name="Fujiyama A."/>
            <person name="Inagaki F."/>
            <person name="Takami H."/>
        </authorList>
    </citation>
    <scope>NUCLEOTIDE SEQUENCE</scope>
    <source>
        <strain evidence="1">Expedition CK06-06</strain>
    </source>
</reference>
<evidence type="ECO:0000313" key="1">
    <source>
        <dbReference type="EMBL" id="GAG68990.1"/>
    </source>
</evidence>
<dbReference type="EMBL" id="BART01002853">
    <property type="protein sequence ID" value="GAG68990.1"/>
    <property type="molecule type" value="Genomic_DNA"/>
</dbReference>